<feature type="signal peptide" evidence="1">
    <location>
        <begin position="1"/>
        <end position="22"/>
    </location>
</feature>
<evidence type="ECO:0000256" key="1">
    <source>
        <dbReference type="SAM" id="SignalP"/>
    </source>
</evidence>
<keyword evidence="1" id="KW-0732">Signal</keyword>
<dbReference type="EMBL" id="GIFC01001492">
    <property type="protein sequence ID" value="MXU83575.1"/>
    <property type="molecule type" value="Transcribed_RNA"/>
</dbReference>
<sequence>MGRDALNELVVLLPLLLHHGKGITLPGVPNLEDGARWLEPLHSLQEASPYIFIRRFGSKHGMRGDVLFEELLHALG</sequence>
<feature type="chain" id="PRO_5025465754" evidence="1">
    <location>
        <begin position="23"/>
        <end position="76"/>
    </location>
</feature>
<proteinExistence type="predicted"/>
<accession>A0A6B0U4R3</accession>
<dbReference type="AlphaFoldDB" id="A0A6B0U4R3"/>
<protein>
    <submittedName>
        <fullName evidence="2">Putative secreted protein</fullName>
    </submittedName>
</protein>
<name>A0A6B0U4R3_IXORI</name>
<reference evidence="2" key="1">
    <citation type="submission" date="2019-12" db="EMBL/GenBank/DDBJ databases">
        <title>An insight into the sialome of adult female Ixodes ricinus ticks feeding for 6 days.</title>
        <authorList>
            <person name="Perner J."/>
            <person name="Ribeiro J.M.C."/>
        </authorList>
    </citation>
    <scope>NUCLEOTIDE SEQUENCE</scope>
    <source>
        <strain evidence="2">Semi-engorged</strain>
        <tissue evidence="2">Salivary glands</tissue>
    </source>
</reference>
<organism evidence="2">
    <name type="scientific">Ixodes ricinus</name>
    <name type="common">Common tick</name>
    <name type="synonym">Acarus ricinus</name>
    <dbReference type="NCBI Taxonomy" id="34613"/>
    <lineage>
        <taxon>Eukaryota</taxon>
        <taxon>Metazoa</taxon>
        <taxon>Ecdysozoa</taxon>
        <taxon>Arthropoda</taxon>
        <taxon>Chelicerata</taxon>
        <taxon>Arachnida</taxon>
        <taxon>Acari</taxon>
        <taxon>Parasitiformes</taxon>
        <taxon>Ixodida</taxon>
        <taxon>Ixodoidea</taxon>
        <taxon>Ixodidae</taxon>
        <taxon>Ixodinae</taxon>
        <taxon>Ixodes</taxon>
    </lineage>
</organism>
<evidence type="ECO:0000313" key="2">
    <source>
        <dbReference type="EMBL" id="MXU83575.1"/>
    </source>
</evidence>